<feature type="region of interest" description="Disordered" evidence="1">
    <location>
        <begin position="88"/>
        <end position="171"/>
    </location>
</feature>
<dbReference type="OrthoDB" id="4255256at2"/>
<reference evidence="3 4" key="1">
    <citation type="submission" date="2019-06" db="EMBL/GenBank/DDBJ databases">
        <title>Sequencing the genomes of 1000 actinobacteria strains.</title>
        <authorList>
            <person name="Klenk H.-P."/>
        </authorList>
    </citation>
    <scope>NUCLEOTIDE SEQUENCE [LARGE SCALE GENOMIC DNA]</scope>
    <source>
        <strain evidence="3 4">DSM 41649</strain>
    </source>
</reference>
<feature type="compositionally biased region" description="Low complexity" evidence="1">
    <location>
        <begin position="120"/>
        <end position="153"/>
    </location>
</feature>
<feature type="region of interest" description="Disordered" evidence="1">
    <location>
        <begin position="1"/>
        <end position="24"/>
    </location>
</feature>
<gene>
    <name evidence="3" type="ORF">FB465_3178</name>
</gene>
<keyword evidence="4" id="KW-1185">Reference proteome</keyword>
<name>A0A561ERB1_9ACTN</name>
<organism evidence="3 4">
    <name type="scientific">Kitasatospora atroaurantiaca</name>
    <dbReference type="NCBI Taxonomy" id="285545"/>
    <lineage>
        <taxon>Bacteria</taxon>
        <taxon>Bacillati</taxon>
        <taxon>Actinomycetota</taxon>
        <taxon>Actinomycetes</taxon>
        <taxon>Kitasatosporales</taxon>
        <taxon>Streptomycetaceae</taxon>
        <taxon>Kitasatospora</taxon>
    </lineage>
</organism>
<evidence type="ECO:0000313" key="3">
    <source>
        <dbReference type="EMBL" id="TWE18129.1"/>
    </source>
</evidence>
<dbReference type="EMBL" id="VIVR01000001">
    <property type="protein sequence ID" value="TWE18129.1"/>
    <property type="molecule type" value="Genomic_DNA"/>
</dbReference>
<keyword evidence="2" id="KW-0472">Membrane</keyword>
<accession>A0A561ERB1</accession>
<dbReference type="Proteomes" id="UP000318416">
    <property type="component" value="Unassembled WGS sequence"/>
</dbReference>
<comment type="caution">
    <text evidence="3">The sequence shown here is derived from an EMBL/GenBank/DDBJ whole genome shotgun (WGS) entry which is preliminary data.</text>
</comment>
<proteinExistence type="predicted"/>
<dbReference type="AlphaFoldDB" id="A0A561ERB1"/>
<dbReference type="RefSeq" id="WP_145791243.1">
    <property type="nucleotide sequence ID" value="NZ_BAAABR010000029.1"/>
</dbReference>
<keyword evidence="2" id="KW-0812">Transmembrane</keyword>
<evidence type="ECO:0000256" key="2">
    <source>
        <dbReference type="SAM" id="Phobius"/>
    </source>
</evidence>
<evidence type="ECO:0000313" key="4">
    <source>
        <dbReference type="Proteomes" id="UP000318416"/>
    </source>
</evidence>
<feature type="transmembrane region" description="Helical" evidence="2">
    <location>
        <begin position="58"/>
        <end position="78"/>
    </location>
</feature>
<sequence length="171" mass="17791">MIDDTARIDAVHPDGPVRLDPARLGDPVRIDRRSVRPPQNAPVFVDTSGRRQRRVRRIGWLLAVPAAGYLALLVSSVLGGPSINAPFLPQQTADRPRVTPTVLQTADPQASKPVTPPAARPAGTARRTPGAAATQAAPTTLAPSTTPSATTAGPGHGRPSAAPDHKPTKSP</sequence>
<protein>
    <submittedName>
        <fullName evidence="3">Uncharacterized protein</fullName>
    </submittedName>
</protein>
<evidence type="ECO:0000256" key="1">
    <source>
        <dbReference type="SAM" id="MobiDB-lite"/>
    </source>
</evidence>
<keyword evidence="2" id="KW-1133">Transmembrane helix</keyword>